<feature type="coiled-coil region" evidence="11">
    <location>
        <begin position="229"/>
        <end position="256"/>
    </location>
</feature>
<evidence type="ECO:0000256" key="1">
    <source>
        <dbReference type="ARBA" id="ARBA00004370"/>
    </source>
</evidence>
<dbReference type="Pfam" id="PF02321">
    <property type="entry name" value="OEP"/>
    <property type="match status" value="2"/>
</dbReference>
<keyword evidence="7 10" id="KW-0564">Palmitate</keyword>
<keyword evidence="6 10" id="KW-0472">Membrane</keyword>
<protein>
    <submittedName>
        <fullName evidence="12">Efflux transporter outer membrane subunit</fullName>
    </submittedName>
</protein>
<evidence type="ECO:0000256" key="4">
    <source>
        <dbReference type="ARBA" id="ARBA00022692"/>
    </source>
</evidence>
<dbReference type="NCBIfam" id="TIGR01845">
    <property type="entry name" value="outer_NodT"/>
    <property type="match status" value="1"/>
</dbReference>
<keyword evidence="8 10" id="KW-0449">Lipoprotein</keyword>
<evidence type="ECO:0000313" key="12">
    <source>
        <dbReference type="EMBL" id="RUL78983.1"/>
    </source>
</evidence>
<dbReference type="Gene3D" id="2.20.200.10">
    <property type="entry name" value="Outer membrane efflux proteins (OEP)"/>
    <property type="match status" value="1"/>
</dbReference>
<dbReference type="AlphaFoldDB" id="A0A432M9W1"/>
<comment type="subcellular location">
    <subcellularLocation>
        <location evidence="10">Cell outer membrane</location>
        <topology evidence="10">Lipid-anchor</topology>
    </subcellularLocation>
    <subcellularLocation>
        <location evidence="1">Membrane</location>
    </subcellularLocation>
</comment>
<comment type="function">
    <text evidence="9">Could be involved in resistance to puromycin, acriflavine and tetraphenylarsonium chloride.</text>
</comment>
<dbReference type="InterPro" id="IPR010131">
    <property type="entry name" value="MdtP/NodT-like"/>
</dbReference>
<keyword evidence="3 10" id="KW-1134">Transmembrane beta strand</keyword>
<keyword evidence="13" id="KW-1185">Reference proteome</keyword>
<dbReference type="InterPro" id="IPR003423">
    <property type="entry name" value="OMP_efflux"/>
</dbReference>
<feature type="signal peptide" evidence="10">
    <location>
        <begin position="1"/>
        <end position="23"/>
    </location>
</feature>
<dbReference type="GO" id="GO:0015562">
    <property type="term" value="F:efflux transmembrane transporter activity"/>
    <property type="evidence" value="ECO:0007669"/>
    <property type="project" value="InterPro"/>
</dbReference>
<evidence type="ECO:0000256" key="3">
    <source>
        <dbReference type="ARBA" id="ARBA00022452"/>
    </source>
</evidence>
<evidence type="ECO:0000256" key="10">
    <source>
        <dbReference type="RuleBase" id="RU362097"/>
    </source>
</evidence>
<evidence type="ECO:0000256" key="2">
    <source>
        <dbReference type="ARBA" id="ARBA00007613"/>
    </source>
</evidence>
<keyword evidence="4 10" id="KW-0812">Transmembrane</keyword>
<evidence type="ECO:0000256" key="5">
    <source>
        <dbReference type="ARBA" id="ARBA00022729"/>
    </source>
</evidence>
<keyword evidence="5 10" id="KW-0732">Signal</keyword>
<dbReference type="GO" id="GO:0009279">
    <property type="term" value="C:cell outer membrane"/>
    <property type="evidence" value="ECO:0007669"/>
    <property type="project" value="UniProtKB-SubCell"/>
</dbReference>
<gene>
    <name evidence="12" type="ORF">EKH80_04075</name>
</gene>
<comment type="caution">
    <text evidence="12">The sequence shown here is derived from an EMBL/GenBank/DDBJ whole genome shotgun (WGS) entry which is preliminary data.</text>
</comment>
<dbReference type="OrthoDB" id="9770517at2"/>
<sequence>MRPQAVLAQILRAWLIAGATAMAACANTGGIRPQARLLDPAKIDQGLAIKGAETNAAWPASNWWLAWQDPPLDALIHQALDDQPDLQAAQARVDLLVAQARVAGATQFPQLGAHSNLGRERYPRYATPSPPGGYAVWSNSIGASLSYDLDLWGADRATWEAALDAAQASVADLRNVQLTLETAIVRSYIALSLQRQWNEIDRAILDQALRAEDIVKQRLQAGLSNQRELSQARTQVEIISDELEQTNQEAELARHELAILAGAGPGFGDTLTPKPGMLETRVKLPPALPAEWIGHRPDVVAQRWRVESASKGIKVARAAFYPNIDLLATAQLASATRFGGFFNFAADNAAGHRYGVAISLPLFTGGRLQGQYAAAVARYDAAVDDYNHTVLAAMQQVADQVTSIQSLEQQEQHVSQAVLEAEQAHRLAERGYRSGITEFMDVLATQTTLLRQQQQLAQIKARHLAAWALLMQALGGMERNMAMASPDLPPEEASRAR</sequence>
<dbReference type="PANTHER" id="PTHR30203">
    <property type="entry name" value="OUTER MEMBRANE CATION EFFLUX PROTEIN"/>
    <property type="match status" value="1"/>
</dbReference>
<evidence type="ECO:0000256" key="11">
    <source>
        <dbReference type="SAM" id="Coils"/>
    </source>
</evidence>
<dbReference type="PROSITE" id="PS51257">
    <property type="entry name" value="PROKAR_LIPOPROTEIN"/>
    <property type="match status" value="1"/>
</dbReference>
<evidence type="ECO:0000313" key="13">
    <source>
        <dbReference type="Proteomes" id="UP000274358"/>
    </source>
</evidence>
<name>A0A432M9W1_9GAMM</name>
<evidence type="ECO:0000256" key="6">
    <source>
        <dbReference type="ARBA" id="ARBA00023136"/>
    </source>
</evidence>
<dbReference type="SUPFAM" id="SSF56954">
    <property type="entry name" value="Outer membrane efflux proteins (OEP)"/>
    <property type="match status" value="1"/>
</dbReference>
<organism evidence="12 13">
    <name type="scientific">Dyella choica</name>
    <dbReference type="NCBI Taxonomy" id="1927959"/>
    <lineage>
        <taxon>Bacteria</taxon>
        <taxon>Pseudomonadati</taxon>
        <taxon>Pseudomonadota</taxon>
        <taxon>Gammaproteobacteria</taxon>
        <taxon>Lysobacterales</taxon>
        <taxon>Rhodanobacteraceae</taxon>
        <taxon>Dyella</taxon>
    </lineage>
</organism>
<proteinExistence type="inferred from homology"/>
<dbReference type="PANTHER" id="PTHR30203:SF20">
    <property type="entry name" value="MULTIDRUG RESISTANCE OUTER MEMBRANE PROTEIN MDTP-RELATED"/>
    <property type="match status" value="1"/>
</dbReference>
<keyword evidence="11" id="KW-0175">Coiled coil</keyword>
<feature type="chain" id="PRO_5018819545" evidence="10">
    <location>
        <begin position="24"/>
        <end position="497"/>
    </location>
</feature>
<evidence type="ECO:0000256" key="9">
    <source>
        <dbReference type="ARBA" id="ARBA00037313"/>
    </source>
</evidence>
<evidence type="ECO:0000256" key="7">
    <source>
        <dbReference type="ARBA" id="ARBA00023139"/>
    </source>
</evidence>
<dbReference type="Proteomes" id="UP000274358">
    <property type="component" value="Unassembled WGS sequence"/>
</dbReference>
<comment type="similarity">
    <text evidence="2 10">Belongs to the outer membrane factor (OMF) (TC 1.B.17) family.</text>
</comment>
<reference evidence="12 13" key="1">
    <citation type="submission" date="2018-12" db="EMBL/GenBank/DDBJ databases">
        <title>Dyella dinghuensis sp. nov. DHOA06 and Dyella choica sp. nov. 4M-K27, isolated from forest soil.</title>
        <authorList>
            <person name="Qiu L.-H."/>
            <person name="Gao Z.-H."/>
        </authorList>
    </citation>
    <scope>NUCLEOTIDE SEQUENCE [LARGE SCALE GENOMIC DNA]</scope>
    <source>
        <strain evidence="12 13">4M-K27</strain>
    </source>
</reference>
<accession>A0A432M9W1</accession>
<dbReference type="Gene3D" id="1.20.1600.10">
    <property type="entry name" value="Outer membrane efflux proteins (OEP)"/>
    <property type="match status" value="1"/>
</dbReference>
<evidence type="ECO:0000256" key="8">
    <source>
        <dbReference type="ARBA" id="ARBA00023288"/>
    </source>
</evidence>
<dbReference type="EMBL" id="RYYV01000002">
    <property type="protein sequence ID" value="RUL78983.1"/>
    <property type="molecule type" value="Genomic_DNA"/>
</dbReference>
<dbReference type="RefSeq" id="WP_126683440.1">
    <property type="nucleotide sequence ID" value="NZ_RYYV01000002.1"/>
</dbReference>